<feature type="region of interest" description="Disordered" evidence="1">
    <location>
        <begin position="53"/>
        <end position="81"/>
    </location>
</feature>
<gene>
    <name evidence="2" type="ORF">BpHYR1_019213</name>
</gene>
<dbReference type="Proteomes" id="UP000276133">
    <property type="component" value="Unassembled WGS sequence"/>
</dbReference>
<dbReference type="AlphaFoldDB" id="A0A3M7RE59"/>
<feature type="compositionally biased region" description="Acidic residues" evidence="1">
    <location>
        <begin position="57"/>
        <end position="67"/>
    </location>
</feature>
<comment type="caution">
    <text evidence="2">The sequence shown here is derived from an EMBL/GenBank/DDBJ whole genome shotgun (WGS) entry which is preliminary data.</text>
</comment>
<name>A0A3M7RE59_BRAPC</name>
<keyword evidence="3" id="KW-1185">Reference proteome</keyword>
<reference evidence="2 3" key="1">
    <citation type="journal article" date="2018" name="Sci. Rep.">
        <title>Genomic signatures of local adaptation to the degree of environmental predictability in rotifers.</title>
        <authorList>
            <person name="Franch-Gras L."/>
            <person name="Hahn C."/>
            <person name="Garcia-Roger E.M."/>
            <person name="Carmona M.J."/>
            <person name="Serra M."/>
            <person name="Gomez A."/>
        </authorList>
    </citation>
    <scope>NUCLEOTIDE SEQUENCE [LARGE SCALE GENOMIC DNA]</scope>
    <source>
        <strain evidence="2">HYR1</strain>
    </source>
</reference>
<organism evidence="2 3">
    <name type="scientific">Brachionus plicatilis</name>
    <name type="common">Marine rotifer</name>
    <name type="synonym">Brachionus muelleri</name>
    <dbReference type="NCBI Taxonomy" id="10195"/>
    <lineage>
        <taxon>Eukaryota</taxon>
        <taxon>Metazoa</taxon>
        <taxon>Spiralia</taxon>
        <taxon>Gnathifera</taxon>
        <taxon>Rotifera</taxon>
        <taxon>Eurotatoria</taxon>
        <taxon>Monogononta</taxon>
        <taxon>Pseudotrocha</taxon>
        <taxon>Ploima</taxon>
        <taxon>Brachionidae</taxon>
        <taxon>Brachionus</taxon>
    </lineage>
</organism>
<accession>A0A3M7RE59</accession>
<evidence type="ECO:0000313" key="3">
    <source>
        <dbReference type="Proteomes" id="UP000276133"/>
    </source>
</evidence>
<protein>
    <submittedName>
        <fullName evidence="2">Uncharacterized protein</fullName>
    </submittedName>
</protein>
<evidence type="ECO:0000313" key="2">
    <source>
        <dbReference type="EMBL" id="RNA21810.1"/>
    </source>
</evidence>
<dbReference type="EMBL" id="REGN01003595">
    <property type="protein sequence ID" value="RNA21810.1"/>
    <property type="molecule type" value="Genomic_DNA"/>
</dbReference>
<sequence length="81" mass="9469">MITRSEARYSLKEYGIAKVILVEWGLDILNLFITKYRYNELIKKPSSTYITKNPAEQDSDIEIEDQQDSNKQVIRSKEAID</sequence>
<proteinExistence type="predicted"/>
<evidence type="ECO:0000256" key="1">
    <source>
        <dbReference type="SAM" id="MobiDB-lite"/>
    </source>
</evidence>